<feature type="transmembrane region" description="Helical" evidence="1">
    <location>
        <begin position="7"/>
        <end position="26"/>
    </location>
</feature>
<dbReference type="PANTHER" id="PTHR17985:SF8">
    <property type="entry name" value="TRANSPORT AND GOLGI ORGANIZATION PROTEIN 2 HOMOLOG"/>
    <property type="match status" value="1"/>
</dbReference>
<dbReference type="OrthoDB" id="191601at2759"/>
<dbReference type="Pfam" id="PF05742">
    <property type="entry name" value="TANGO2"/>
    <property type="match status" value="1"/>
</dbReference>
<dbReference type="GO" id="GO:0007030">
    <property type="term" value="P:Golgi organization"/>
    <property type="evidence" value="ECO:0007669"/>
    <property type="project" value="TreeGrafter"/>
</dbReference>
<accession>A0A9X0CE23</accession>
<dbReference type="EMBL" id="MU827840">
    <property type="protein sequence ID" value="KAJ7319150.1"/>
    <property type="molecule type" value="Genomic_DNA"/>
</dbReference>
<name>A0A9X0CE23_9CNID</name>
<keyword evidence="1" id="KW-0812">Transmembrane</keyword>
<evidence type="ECO:0000256" key="1">
    <source>
        <dbReference type="SAM" id="Phobius"/>
    </source>
</evidence>
<gene>
    <name evidence="2" type="primary">TANGO2_5</name>
    <name evidence="2" type="ORF">OS493_036663</name>
</gene>
<dbReference type="AlphaFoldDB" id="A0A9X0CE23"/>
<dbReference type="PANTHER" id="PTHR17985">
    <property type="entry name" value="SER/THR-RICH PROTEIN T10 IN DGCR REGION"/>
    <property type="match status" value="1"/>
</dbReference>
<dbReference type="GO" id="GO:0005794">
    <property type="term" value="C:Golgi apparatus"/>
    <property type="evidence" value="ECO:0007669"/>
    <property type="project" value="TreeGrafter"/>
</dbReference>
<feature type="transmembrane region" description="Helical" evidence="1">
    <location>
        <begin position="32"/>
        <end position="56"/>
    </location>
</feature>
<organism evidence="2 3">
    <name type="scientific">Desmophyllum pertusum</name>
    <dbReference type="NCBI Taxonomy" id="174260"/>
    <lineage>
        <taxon>Eukaryota</taxon>
        <taxon>Metazoa</taxon>
        <taxon>Cnidaria</taxon>
        <taxon>Anthozoa</taxon>
        <taxon>Hexacorallia</taxon>
        <taxon>Scleractinia</taxon>
        <taxon>Caryophylliina</taxon>
        <taxon>Caryophylliidae</taxon>
        <taxon>Desmophyllum</taxon>
    </lineage>
</organism>
<sequence length="367" mass="40157">MYGYVGLCGAMYGYVGIVVALMYGYVGLCGTMYGYVGLCGTMYGYVGLCGAVYGYVGLCGAMYGYVGLCGAMYGYVGLCGTMYGYVGLCGAMYGYVGLCCAMYGYVGLCGAMYGYRGLCGAVYGYVGLCGAMYGQAPKFFGPSTIGRGYLVPDFLKGDGNVESYLKTVSGQSEKYHGFNLLVGKLSQTDETKVGWYCNIEDKQVTMMEPGIHVLSNKVLDCPWIKMDYGRKRFAKILEENPTKKELIDELMDLLTARERHFSVAGQHSFIGPQDEGSDMNMINASRAVFVNYKEKTFGTRTNTVVLVDANGHATYVERTMDEDGTDPDEAEWGLNTFEFDLIQQETGDCEDHVTNDHVTNDNNNNGF</sequence>
<evidence type="ECO:0000313" key="3">
    <source>
        <dbReference type="Proteomes" id="UP001163046"/>
    </source>
</evidence>
<keyword evidence="3" id="KW-1185">Reference proteome</keyword>
<dbReference type="GO" id="GO:0009306">
    <property type="term" value="P:protein secretion"/>
    <property type="evidence" value="ECO:0007669"/>
    <property type="project" value="TreeGrafter"/>
</dbReference>
<proteinExistence type="predicted"/>
<comment type="caution">
    <text evidence="2">The sequence shown here is derived from an EMBL/GenBank/DDBJ whole genome shotgun (WGS) entry which is preliminary data.</text>
</comment>
<dbReference type="InterPro" id="IPR008551">
    <property type="entry name" value="TANGO2"/>
</dbReference>
<dbReference type="Proteomes" id="UP001163046">
    <property type="component" value="Unassembled WGS sequence"/>
</dbReference>
<evidence type="ECO:0000313" key="2">
    <source>
        <dbReference type="EMBL" id="KAJ7319150.1"/>
    </source>
</evidence>
<keyword evidence="1" id="KW-1133">Transmembrane helix</keyword>
<reference evidence="2" key="1">
    <citation type="submission" date="2023-01" db="EMBL/GenBank/DDBJ databases">
        <title>Genome assembly of the deep-sea coral Lophelia pertusa.</title>
        <authorList>
            <person name="Herrera S."/>
            <person name="Cordes E."/>
        </authorList>
    </citation>
    <scope>NUCLEOTIDE SEQUENCE</scope>
    <source>
        <strain evidence="2">USNM1676648</strain>
        <tissue evidence="2">Polyp</tissue>
    </source>
</reference>
<keyword evidence="1" id="KW-0472">Membrane</keyword>
<feature type="transmembrane region" description="Helical" evidence="1">
    <location>
        <begin position="92"/>
        <end position="115"/>
    </location>
</feature>
<protein>
    <submittedName>
        <fullName evidence="2">Transport and Golgi organization protein 2</fullName>
    </submittedName>
</protein>